<dbReference type="GO" id="GO:0012505">
    <property type="term" value="C:endomembrane system"/>
    <property type="evidence" value="ECO:0007669"/>
    <property type="project" value="UniProtKB-SubCell"/>
</dbReference>
<reference evidence="9" key="1">
    <citation type="journal article" date="2020" name="Fungal Divers.">
        <title>Resolving the Mortierellaceae phylogeny through synthesis of multi-gene phylogenetics and phylogenomics.</title>
        <authorList>
            <person name="Vandepol N."/>
            <person name="Liber J."/>
            <person name="Desiro A."/>
            <person name="Na H."/>
            <person name="Kennedy M."/>
            <person name="Barry K."/>
            <person name="Grigoriev I.V."/>
            <person name="Miller A.N."/>
            <person name="O'Donnell K."/>
            <person name="Stajich J.E."/>
            <person name="Bonito G."/>
        </authorList>
    </citation>
    <scope>NUCLEOTIDE SEQUENCE</scope>
    <source>
        <strain evidence="9">KOD1015</strain>
    </source>
</reference>
<dbReference type="AlphaFoldDB" id="A0A9P6KGA2"/>
<sequence>MNANLYLQTMREPKVALFPSAAGISAKYSHSSPLTVRHVPVILSIGCINNLIYVVILSAAVDLVGAEVPKVSVGGIVLLADIAPSLTIKMTAPYFIHMVPYYVRVLTCVLLSFSAVVIIALAKTIPVRLGGVMMASLSSGLGELTFLMLSSFYRRQMISAWSSGTGGAGLLGALLFLALTSWIGLSIPWTMGVVSYLVPRFYKIFPIAMLLAYFILLSSPEVHHSSQQLSRQSSRIDDRAGGYQRIPSMSRRSHLDDEEELLNSQDDRGSQHQRQGHLYDTEHRRSSFGSAVMPPPILTRIPSYSNPLTRPESTLVSSPTGTDDGIDQLSQPTTGLNNDGRRGPTLDSTRAFTALSSKSRSSTPSFSRATGARAAALTETASETTATTALSPPMPPPLHWGAPSWEPPRPSQRQAPNAEPTSINTLLAATDPGDPNFVTPFREAPSRDSFRSGRKFSYYKVERTDALPFHEKLGLVRSLLVPYMGPLFLVYAAEYTMNQGVLPVILFPLERTPFARLRDHYVTYSALYQLGVFISRSSASIFTIDNLWIPSILQLLTLSLAITQALFGWISVIYVIFAIVFWEGLLGGATYVHTYLGISHAFEHDPKSKEFAMGAVGVADGAGILLAGVISLWLEPMLCRWQVVERGVELCLAMAD</sequence>
<dbReference type="OrthoDB" id="5965864at2759"/>
<dbReference type="Proteomes" id="UP000780801">
    <property type="component" value="Unassembled WGS sequence"/>
</dbReference>
<protein>
    <submittedName>
        <fullName evidence="9">Battenin CLN3 protein</fullName>
    </submittedName>
</protein>
<dbReference type="Pfam" id="PF02487">
    <property type="entry name" value="CLN3"/>
    <property type="match status" value="2"/>
</dbReference>
<evidence type="ECO:0000256" key="3">
    <source>
        <dbReference type="ARBA" id="ARBA00022448"/>
    </source>
</evidence>
<dbReference type="PANTHER" id="PTHR10981:SF0">
    <property type="entry name" value="BATTENIN"/>
    <property type="match status" value="1"/>
</dbReference>
<feature type="transmembrane region" description="Helical" evidence="8">
    <location>
        <begin position="76"/>
        <end position="96"/>
    </location>
</feature>
<evidence type="ECO:0000256" key="1">
    <source>
        <dbReference type="ARBA" id="ARBA00004127"/>
    </source>
</evidence>
<name>A0A9P6KGA2_9FUNG</name>
<dbReference type="PRINTS" id="PR01315">
    <property type="entry name" value="BATTENIN"/>
</dbReference>
<feature type="transmembrane region" description="Helical" evidence="8">
    <location>
        <begin position="169"/>
        <end position="189"/>
    </location>
</feature>
<evidence type="ECO:0000313" key="10">
    <source>
        <dbReference type="Proteomes" id="UP000780801"/>
    </source>
</evidence>
<feature type="compositionally biased region" description="Polar residues" evidence="7">
    <location>
        <begin position="346"/>
        <end position="355"/>
    </location>
</feature>
<dbReference type="GO" id="GO:0005773">
    <property type="term" value="C:vacuole"/>
    <property type="evidence" value="ECO:0007669"/>
    <property type="project" value="TreeGrafter"/>
</dbReference>
<feature type="compositionally biased region" description="Polar residues" evidence="7">
    <location>
        <begin position="328"/>
        <end position="337"/>
    </location>
</feature>
<comment type="similarity">
    <text evidence="2">Belongs to the battenin family.</text>
</comment>
<keyword evidence="6 8" id="KW-0472">Membrane</keyword>
<comment type="caution">
    <text evidence="9">The sequence shown here is derived from an EMBL/GenBank/DDBJ whole genome shotgun (WGS) entry which is preliminary data.</text>
</comment>
<evidence type="ECO:0000256" key="7">
    <source>
        <dbReference type="SAM" id="MobiDB-lite"/>
    </source>
</evidence>
<feature type="transmembrane region" description="Helical" evidence="8">
    <location>
        <begin position="572"/>
        <end position="591"/>
    </location>
</feature>
<dbReference type="EMBL" id="JAABOA010000398">
    <property type="protein sequence ID" value="KAF9584499.1"/>
    <property type="molecule type" value="Genomic_DNA"/>
</dbReference>
<keyword evidence="3" id="KW-0813">Transport</keyword>
<dbReference type="PANTHER" id="PTHR10981">
    <property type="entry name" value="BATTENIN"/>
    <property type="match status" value="1"/>
</dbReference>
<dbReference type="InterPro" id="IPR036259">
    <property type="entry name" value="MFS_trans_sf"/>
</dbReference>
<dbReference type="GO" id="GO:0051453">
    <property type="term" value="P:regulation of intracellular pH"/>
    <property type="evidence" value="ECO:0007669"/>
    <property type="project" value="TreeGrafter"/>
</dbReference>
<evidence type="ECO:0000256" key="6">
    <source>
        <dbReference type="ARBA" id="ARBA00023136"/>
    </source>
</evidence>
<feature type="transmembrane region" description="Helical" evidence="8">
    <location>
        <begin position="102"/>
        <end position="122"/>
    </location>
</feature>
<keyword evidence="4 8" id="KW-0812">Transmembrane</keyword>
<dbReference type="GO" id="GO:0016020">
    <property type="term" value="C:membrane"/>
    <property type="evidence" value="ECO:0007669"/>
    <property type="project" value="InterPro"/>
</dbReference>
<evidence type="ECO:0000256" key="5">
    <source>
        <dbReference type="ARBA" id="ARBA00022989"/>
    </source>
</evidence>
<dbReference type="SUPFAM" id="SSF103473">
    <property type="entry name" value="MFS general substrate transporter"/>
    <property type="match status" value="2"/>
</dbReference>
<feature type="region of interest" description="Disordered" evidence="7">
    <location>
        <begin position="227"/>
        <end position="419"/>
    </location>
</feature>
<evidence type="ECO:0000313" key="9">
    <source>
        <dbReference type="EMBL" id="KAF9584499.1"/>
    </source>
</evidence>
<proteinExistence type="inferred from homology"/>
<keyword evidence="10" id="KW-1185">Reference proteome</keyword>
<dbReference type="InterPro" id="IPR003492">
    <property type="entry name" value="Battenin_disease_Cln3"/>
</dbReference>
<accession>A0A9P6KGA2</accession>
<gene>
    <name evidence="9" type="primary">BTN1</name>
    <name evidence="9" type="ORF">BGW38_006235</name>
</gene>
<evidence type="ECO:0000256" key="4">
    <source>
        <dbReference type="ARBA" id="ARBA00022692"/>
    </source>
</evidence>
<feature type="transmembrane region" description="Helical" evidence="8">
    <location>
        <begin position="201"/>
        <end position="219"/>
    </location>
</feature>
<evidence type="ECO:0000256" key="2">
    <source>
        <dbReference type="ARBA" id="ARBA00007467"/>
    </source>
</evidence>
<feature type="compositionally biased region" description="Polar residues" evidence="7">
    <location>
        <begin position="302"/>
        <end position="321"/>
    </location>
</feature>
<feature type="compositionally biased region" description="Low complexity" evidence="7">
    <location>
        <begin position="356"/>
        <end position="390"/>
    </location>
</feature>
<feature type="transmembrane region" description="Helical" evidence="8">
    <location>
        <begin position="129"/>
        <end position="149"/>
    </location>
</feature>
<feature type="transmembrane region" description="Helical" evidence="8">
    <location>
        <begin position="611"/>
        <end position="634"/>
    </location>
</feature>
<feature type="transmembrane region" description="Helical" evidence="8">
    <location>
        <begin position="41"/>
        <end position="64"/>
    </location>
</feature>
<organism evidence="9 10">
    <name type="scientific">Lunasporangiospora selenospora</name>
    <dbReference type="NCBI Taxonomy" id="979761"/>
    <lineage>
        <taxon>Eukaryota</taxon>
        <taxon>Fungi</taxon>
        <taxon>Fungi incertae sedis</taxon>
        <taxon>Mucoromycota</taxon>
        <taxon>Mortierellomycotina</taxon>
        <taxon>Mortierellomycetes</taxon>
        <taxon>Mortierellales</taxon>
        <taxon>Mortierellaceae</taxon>
        <taxon>Lunasporangiospora</taxon>
    </lineage>
</organism>
<evidence type="ECO:0000256" key="8">
    <source>
        <dbReference type="SAM" id="Phobius"/>
    </source>
</evidence>
<comment type="subcellular location">
    <subcellularLocation>
        <location evidence="1">Endomembrane system</location>
        <topology evidence="1">Multi-pass membrane protein</topology>
    </subcellularLocation>
</comment>
<keyword evidence="5 8" id="KW-1133">Transmembrane helix</keyword>
<feature type="transmembrane region" description="Helical" evidence="8">
    <location>
        <begin position="547"/>
        <end position="567"/>
    </location>
</feature>